<dbReference type="Gene3D" id="3.40.50.2300">
    <property type="match status" value="2"/>
</dbReference>
<feature type="signal peptide" evidence="4">
    <location>
        <begin position="1"/>
        <end position="21"/>
    </location>
</feature>
<evidence type="ECO:0000256" key="3">
    <source>
        <dbReference type="SAM" id="MobiDB-lite"/>
    </source>
</evidence>
<evidence type="ECO:0000259" key="5">
    <source>
        <dbReference type="Pfam" id="PF13407"/>
    </source>
</evidence>
<dbReference type="Pfam" id="PF13407">
    <property type="entry name" value="Peripla_BP_4"/>
    <property type="match status" value="1"/>
</dbReference>
<dbReference type="InterPro" id="IPR050555">
    <property type="entry name" value="Bact_Solute-Bind_Prot2"/>
</dbReference>
<dbReference type="InterPro" id="IPR028082">
    <property type="entry name" value="Peripla_BP_I"/>
</dbReference>
<evidence type="ECO:0000256" key="1">
    <source>
        <dbReference type="ARBA" id="ARBA00004196"/>
    </source>
</evidence>
<dbReference type="GO" id="GO:0030288">
    <property type="term" value="C:outer membrane-bounded periplasmic space"/>
    <property type="evidence" value="ECO:0007669"/>
    <property type="project" value="TreeGrafter"/>
</dbReference>
<name>A0A919IIN8_9ACTN</name>
<dbReference type="AlphaFoldDB" id="A0A919IIN8"/>
<reference evidence="6" key="1">
    <citation type="submission" date="2021-01" db="EMBL/GenBank/DDBJ databases">
        <title>Whole genome shotgun sequence of Actinoplanes cyaneus NBRC 14990.</title>
        <authorList>
            <person name="Komaki H."/>
            <person name="Tamura T."/>
        </authorList>
    </citation>
    <scope>NUCLEOTIDE SEQUENCE</scope>
    <source>
        <strain evidence="6">NBRC 14990</strain>
    </source>
</reference>
<keyword evidence="2 4" id="KW-0732">Signal</keyword>
<dbReference type="InterPro" id="IPR025997">
    <property type="entry name" value="SBP_2_dom"/>
</dbReference>
<feature type="compositionally biased region" description="Low complexity" evidence="3">
    <location>
        <begin position="31"/>
        <end position="46"/>
    </location>
</feature>
<organism evidence="6 7">
    <name type="scientific">Actinoplanes cyaneus</name>
    <dbReference type="NCBI Taxonomy" id="52696"/>
    <lineage>
        <taxon>Bacteria</taxon>
        <taxon>Bacillati</taxon>
        <taxon>Actinomycetota</taxon>
        <taxon>Actinomycetes</taxon>
        <taxon>Micromonosporales</taxon>
        <taxon>Micromonosporaceae</taxon>
        <taxon>Actinoplanes</taxon>
    </lineage>
</organism>
<dbReference type="PANTHER" id="PTHR30036">
    <property type="entry name" value="D-XYLOSE-BINDING PERIPLASMIC PROTEIN"/>
    <property type="match status" value="1"/>
</dbReference>
<dbReference type="PROSITE" id="PS51257">
    <property type="entry name" value="PROKAR_LIPOPROTEIN"/>
    <property type="match status" value="1"/>
</dbReference>
<dbReference type="Proteomes" id="UP000619479">
    <property type="component" value="Unassembled WGS sequence"/>
</dbReference>
<dbReference type="EMBL" id="BOMH01000020">
    <property type="protein sequence ID" value="GID65072.1"/>
    <property type="molecule type" value="Genomic_DNA"/>
</dbReference>
<dbReference type="SUPFAM" id="SSF53822">
    <property type="entry name" value="Periplasmic binding protein-like I"/>
    <property type="match status" value="1"/>
</dbReference>
<evidence type="ECO:0000256" key="2">
    <source>
        <dbReference type="ARBA" id="ARBA00022729"/>
    </source>
</evidence>
<sequence length="384" mass="40260">MRKALIGLAAAGLMTSVTLTACDGGSGDGDTSGSNDTFSSTASSSGEGRNGVGVVMPDTQSSTRWSKDDPTYLKAAFKRANVPVEIQNAQGDAEQFKGIAKAMLDSGVKVLIIANLDSGSGKWVIDLARSRKVPVIDYDRLTLNGGADFYVSFDNELVGRKQAEGLIKCLDAKNLPAKPAPVIAELNGSPTDNNATLFKAGYDSVLQPKFDSGAYTKGPDQFVPAWDNKEGAKIFTQMLQQWPNIAGVLSANDGLGAAAISVMKTAKPPLNGKVPVTGQDATVEGLQNILAGDQCMTVFKNTKTEADAAADLAIQLVKGQKQTAQMGKVKDPESGAYIPSLLLPPISVTADNIYKDVVATGAVKAADICTDKFLALCKDHKLAQ</sequence>
<proteinExistence type="predicted"/>
<accession>A0A919IIN8</accession>
<feature type="region of interest" description="Disordered" evidence="3">
    <location>
        <begin position="26"/>
        <end position="67"/>
    </location>
</feature>
<comment type="caution">
    <text evidence="6">The sequence shown here is derived from an EMBL/GenBank/DDBJ whole genome shotgun (WGS) entry which is preliminary data.</text>
</comment>
<comment type="subcellular location">
    <subcellularLocation>
        <location evidence="1">Cell envelope</location>
    </subcellularLocation>
</comment>
<evidence type="ECO:0000256" key="4">
    <source>
        <dbReference type="SAM" id="SignalP"/>
    </source>
</evidence>
<evidence type="ECO:0000313" key="6">
    <source>
        <dbReference type="EMBL" id="GID65072.1"/>
    </source>
</evidence>
<feature type="domain" description="Periplasmic binding protein" evidence="5">
    <location>
        <begin position="55"/>
        <end position="321"/>
    </location>
</feature>
<feature type="chain" id="PRO_5037801271" evidence="4">
    <location>
        <begin position="22"/>
        <end position="384"/>
    </location>
</feature>
<evidence type="ECO:0000313" key="7">
    <source>
        <dbReference type="Proteomes" id="UP000619479"/>
    </source>
</evidence>
<keyword evidence="7" id="KW-1185">Reference proteome</keyword>
<dbReference type="GO" id="GO:0030246">
    <property type="term" value="F:carbohydrate binding"/>
    <property type="evidence" value="ECO:0007669"/>
    <property type="project" value="TreeGrafter"/>
</dbReference>
<protein>
    <submittedName>
        <fullName evidence="6">Sugar ABC transporter substrate-binding protein</fullName>
    </submittedName>
</protein>
<gene>
    <name evidence="6" type="primary">xylF_2</name>
    <name evidence="6" type="ORF">Acy02nite_29530</name>
</gene>
<dbReference type="RefSeq" id="WP_203740862.1">
    <property type="nucleotide sequence ID" value="NZ_BAAAUC010000016.1"/>
</dbReference>
<dbReference type="PANTHER" id="PTHR30036:SF1">
    <property type="entry name" value="D-XYLOSE-BINDING PERIPLASMIC PROTEIN"/>
    <property type="match status" value="1"/>
</dbReference>